<organism evidence="12 13">
    <name type="scientific">Clarias magur</name>
    <name type="common">Asian catfish</name>
    <name type="synonym">Macropteronotus magur</name>
    <dbReference type="NCBI Taxonomy" id="1594786"/>
    <lineage>
        <taxon>Eukaryota</taxon>
        <taxon>Metazoa</taxon>
        <taxon>Chordata</taxon>
        <taxon>Craniata</taxon>
        <taxon>Vertebrata</taxon>
        <taxon>Euteleostomi</taxon>
        <taxon>Actinopterygii</taxon>
        <taxon>Neopterygii</taxon>
        <taxon>Teleostei</taxon>
        <taxon>Ostariophysi</taxon>
        <taxon>Siluriformes</taxon>
        <taxon>Clariidae</taxon>
        <taxon>Clarias</taxon>
    </lineage>
</organism>
<feature type="repeat" description="TNFR-Cys" evidence="9">
    <location>
        <begin position="2"/>
        <end position="40"/>
    </location>
</feature>
<feature type="transmembrane region" description="Helical" evidence="10">
    <location>
        <begin position="136"/>
        <end position="158"/>
    </location>
</feature>
<evidence type="ECO:0000256" key="1">
    <source>
        <dbReference type="ARBA" id="ARBA00004167"/>
    </source>
</evidence>
<keyword evidence="8" id="KW-0325">Glycoprotein</keyword>
<keyword evidence="3" id="KW-0677">Repeat</keyword>
<accession>A0A8J4TDE6</accession>
<evidence type="ECO:0000256" key="3">
    <source>
        <dbReference type="ARBA" id="ARBA00022737"/>
    </source>
</evidence>
<dbReference type="PANTHER" id="PTHR12120">
    <property type="entry name" value="TNFR-CYS DOMAIN-CONTAINING PROTEIN"/>
    <property type="match status" value="1"/>
</dbReference>
<dbReference type="OrthoDB" id="10017617at2759"/>
<dbReference type="InterPro" id="IPR047526">
    <property type="entry name" value="TNR19/27/EDAR"/>
</dbReference>
<dbReference type="EMBL" id="QNUK01001176">
    <property type="protein sequence ID" value="KAF5886473.1"/>
    <property type="molecule type" value="Genomic_DNA"/>
</dbReference>
<dbReference type="Gene3D" id="2.10.50.10">
    <property type="entry name" value="Tumor Necrosis Factor Receptor, subunit A, domain 2"/>
    <property type="match status" value="2"/>
</dbReference>
<dbReference type="GO" id="GO:0038023">
    <property type="term" value="F:signaling receptor activity"/>
    <property type="evidence" value="ECO:0007669"/>
    <property type="project" value="InterPro"/>
</dbReference>
<dbReference type="GO" id="GO:0005886">
    <property type="term" value="C:plasma membrane"/>
    <property type="evidence" value="ECO:0007669"/>
    <property type="project" value="TreeGrafter"/>
</dbReference>
<dbReference type="GO" id="GO:0043123">
    <property type="term" value="P:positive regulation of canonical NF-kappaB signal transduction"/>
    <property type="evidence" value="ECO:0007669"/>
    <property type="project" value="InterPro"/>
</dbReference>
<protein>
    <submittedName>
        <fullName evidence="12">Tumor necrosis factor receptor superfamily member 27-like</fullName>
    </submittedName>
</protein>
<keyword evidence="7 12" id="KW-0675">Receptor</keyword>
<evidence type="ECO:0000256" key="9">
    <source>
        <dbReference type="PROSITE-ProRule" id="PRU00206"/>
    </source>
</evidence>
<dbReference type="GO" id="GO:0046330">
    <property type="term" value="P:positive regulation of JNK cascade"/>
    <property type="evidence" value="ECO:0007669"/>
    <property type="project" value="InterPro"/>
</dbReference>
<dbReference type="SUPFAM" id="SSF57586">
    <property type="entry name" value="TNF receptor-like"/>
    <property type="match status" value="1"/>
</dbReference>
<dbReference type="PROSITE" id="PS50050">
    <property type="entry name" value="TNFR_NGFR_2"/>
    <property type="match status" value="1"/>
</dbReference>
<dbReference type="SMART" id="SM00208">
    <property type="entry name" value="TNFR"/>
    <property type="match status" value="2"/>
</dbReference>
<evidence type="ECO:0000313" key="13">
    <source>
        <dbReference type="Proteomes" id="UP000727407"/>
    </source>
</evidence>
<keyword evidence="4 10" id="KW-1133">Transmembrane helix</keyword>
<keyword evidence="13" id="KW-1185">Reference proteome</keyword>
<evidence type="ECO:0000259" key="11">
    <source>
        <dbReference type="PROSITE" id="PS50050"/>
    </source>
</evidence>
<evidence type="ECO:0000256" key="10">
    <source>
        <dbReference type="SAM" id="Phobius"/>
    </source>
</evidence>
<name>A0A8J4TDE6_CLAMG</name>
<evidence type="ECO:0000256" key="8">
    <source>
        <dbReference type="ARBA" id="ARBA00023180"/>
    </source>
</evidence>
<evidence type="ECO:0000256" key="6">
    <source>
        <dbReference type="ARBA" id="ARBA00023157"/>
    </source>
</evidence>
<sequence>MDCAEDEFSLHGECRRCPRCPPGQELKQECGYGMGGASVCGVCDGRWFKEDWGSHLCRMCQNCFHLNRQEVSPCTHIHNAVCGDCLSGFYSKRRLDGLQDLECLPCGSSRHTQCETKSTTVKAWSSEAPPLSAATMTTACVTAVAMAAVLLIIMVMTYRGFNALWKNFKGCLSPRSHRDIVAASVSVATEYSMTQEAEEGCLELIPASLPVGNSALCGDITTCGVITQATGCHGGGLWWTAHGPVECTEREMLHGENRVLICDVTVSMNRSLQ</sequence>
<proteinExistence type="predicted"/>
<dbReference type="AlphaFoldDB" id="A0A8J4TDE6"/>
<reference evidence="12" key="1">
    <citation type="submission" date="2020-07" db="EMBL/GenBank/DDBJ databases">
        <title>Clarias magur genome sequencing, assembly and annotation.</title>
        <authorList>
            <person name="Kushwaha B."/>
            <person name="Kumar R."/>
            <person name="Das P."/>
            <person name="Joshi C.G."/>
            <person name="Kumar D."/>
            <person name="Nagpure N.S."/>
            <person name="Pandey M."/>
            <person name="Agarwal S."/>
            <person name="Srivastava S."/>
            <person name="Singh M."/>
            <person name="Sahoo L."/>
            <person name="Jayasankar P."/>
            <person name="Meher P.K."/>
            <person name="Koringa P.G."/>
            <person name="Iquebal M.A."/>
            <person name="Das S.P."/>
            <person name="Bit A."/>
            <person name="Patnaik S."/>
            <person name="Patel N."/>
            <person name="Shah T.M."/>
            <person name="Hinsu A."/>
            <person name="Jena J.K."/>
        </authorList>
    </citation>
    <scope>NUCLEOTIDE SEQUENCE</scope>
    <source>
        <strain evidence="12">CIFAMagur01</strain>
        <tissue evidence="12">Testis</tissue>
    </source>
</reference>
<evidence type="ECO:0000256" key="4">
    <source>
        <dbReference type="ARBA" id="ARBA00022989"/>
    </source>
</evidence>
<evidence type="ECO:0000256" key="2">
    <source>
        <dbReference type="ARBA" id="ARBA00022692"/>
    </source>
</evidence>
<comment type="subcellular location">
    <subcellularLocation>
        <location evidence="1">Membrane</location>
        <topology evidence="1">Single-pass membrane protein</topology>
    </subcellularLocation>
</comment>
<comment type="caution">
    <text evidence="12">The sequence shown here is derived from an EMBL/GenBank/DDBJ whole genome shotgun (WGS) entry which is preliminary data.</text>
</comment>
<feature type="disulfide bond" evidence="9">
    <location>
        <begin position="17"/>
        <end position="30"/>
    </location>
</feature>
<dbReference type="PROSITE" id="PS00652">
    <property type="entry name" value="TNFR_NGFR_1"/>
    <property type="match status" value="1"/>
</dbReference>
<keyword evidence="2 10" id="KW-0812">Transmembrane</keyword>
<keyword evidence="5 10" id="KW-0472">Membrane</keyword>
<evidence type="ECO:0000313" key="12">
    <source>
        <dbReference type="EMBL" id="KAF5886473.1"/>
    </source>
</evidence>
<comment type="caution">
    <text evidence="9">Lacks conserved residue(s) required for the propagation of feature annotation.</text>
</comment>
<evidence type="ECO:0000256" key="7">
    <source>
        <dbReference type="ARBA" id="ARBA00023170"/>
    </source>
</evidence>
<dbReference type="Proteomes" id="UP000727407">
    <property type="component" value="Unassembled WGS sequence"/>
</dbReference>
<keyword evidence="6 9" id="KW-1015">Disulfide bond</keyword>
<gene>
    <name evidence="12" type="ORF">DAT39_022509</name>
</gene>
<feature type="domain" description="TNFR-Cys" evidence="11">
    <location>
        <begin position="2"/>
        <end position="40"/>
    </location>
</feature>
<evidence type="ECO:0000256" key="5">
    <source>
        <dbReference type="ARBA" id="ARBA00023136"/>
    </source>
</evidence>
<dbReference type="PANTHER" id="PTHR12120:SF1">
    <property type="entry name" value="TUMOR NECROSIS FACTOR RECEPTOR SUPERFAMILY MEMBER 19"/>
    <property type="match status" value="1"/>
</dbReference>
<dbReference type="InterPro" id="IPR001368">
    <property type="entry name" value="TNFR/NGFR_Cys_rich_reg"/>
</dbReference>
<feature type="non-terminal residue" evidence="12">
    <location>
        <position position="273"/>
    </location>
</feature>